<keyword evidence="1" id="KW-0472">Membrane</keyword>
<keyword evidence="1" id="KW-1133">Transmembrane helix</keyword>
<dbReference type="Proteomes" id="UP000625210">
    <property type="component" value="Unassembled WGS sequence"/>
</dbReference>
<sequence>MNHPVKYFVLLAVLMLLLIVGVAVESGVLIGIGITGLILFSVMTPSFQGKKTSEQHKDPDQ</sequence>
<name>A0A8J2VG93_9BACL</name>
<evidence type="ECO:0000313" key="2">
    <source>
        <dbReference type="EMBL" id="GGE19874.1"/>
    </source>
</evidence>
<evidence type="ECO:0000313" key="3">
    <source>
        <dbReference type="Proteomes" id="UP000625210"/>
    </source>
</evidence>
<protein>
    <submittedName>
        <fullName evidence="2">Uncharacterized protein</fullName>
    </submittedName>
</protein>
<reference evidence="2" key="2">
    <citation type="submission" date="2020-09" db="EMBL/GenBank/DDBJ databases">
        <authorList>
            <person name="Sun Q."/>
            <person name="Zhou Y."/>
        </authorList>
    </citation>
    <scope>NUCLEOTIDE SEQUENCE</scope>
    <source>
        <strain evidence="2">CGMCC 1.15179</strain>
    </source>
</reference>
<gene>
    <name evidence="2" type="ORF">GCM10011571_22270</name>
</gene>
<dbReference type="AlphaFoldDB" id="A0A8J2VG93"/>
<keyword evidence="1" id="KW-0812">Transmembrane</keyword>
<comment type="caution">
    <text evidence="2">The sequence shown here is derived from an EMBL/GenBank/DDBJ whole genome shotgun (WGS) entry which is preliminary data.</text>
</comment>
<keyword evidence="3" id="KW-1185">Reference proteome</keyword>
<reference evidence="2" key="1">
    <citation type="journal article" date="2014" name="Int. J. Syst. Evol. Microbiol.">
        <title>Complete genome sequence of Corynebacterium casei LMG S-19264T (=DSM 44701T), isolated from a smear-ripened cheese.</title>
        <authorList>
            <consortium name="US DOE Joint Genome Institute (JGI-PGF)"/>
            <person name="Walter F."/>
            <person name="Albersmeier A."/>
            <person name="Kalinowski J."/>
            <person name="Ruckert C."/>
        </authorList>
    </citation>
    <scope>NUCLEOTIDE SEQUENCE</scope>
    <source>
        <strain evidence="2">CGMCC 1.15179</strain>
    </source>
</reference>
<organism evidence="2 3">
    <name type="scientific">Marinithermofilum abyssi</name>
    <dbReference type="NCBI Taxonomy" id="1571185"/>
    <lineage>
        <taxon>Bacteria</taxon>
        <taxon>Bacillati</taxon>
        <taxon>Bacillota</taxon>
        <taxon>Bacilli</taxon>
        <taxon>Bacillales</taxon>
        <taxon>Thermoactinomycetaceae</taxon>
        <taxon>Marinithermofilum</taxon>
    </lineage>
</organism>
<proteinExistence type="predicted"/>
<dbReference type="RefSeq" id="WP_188647964.1">
    <property type="nucleotide sequence ID" value="NZ_BMHQ01000007.1"/>
</dbReference>
<evidence type="ECO:0000256" key="1">
    <source>
        <dbReference type="SAM" id="Phobius"/>
    </source>
</evidence>
<feature type="transmembrane region" description="Helical" evidence="1">
    <location>
        <begin position="30"/>
        <end position="47"/>
    </location>
</feature>
<accession>A0A8J2VG93</accession>
<feature type="transmembrane region" description="Helical" evidence="1">
    <location>
        <begin position="7"/>
        <end position="24"/>
    </location>
</feature>
<dbReference type="EMBL" id="BMHQ01000007">
    <property type="protein sequence ID" value="GGE19874.1"/>
    <property type="molecule type" value="Genomic_DNA"/>
</dbReference>